<keyword evidence="2" id="KW-1185">Reference proteome</keyword>
<evidence type="ECO:0000313" key="1">
    <source>
        <dbReference type="EMBL" id="WAQ81440.1"/>
    </source>
</evidence>
<evidence type="ECO:0000313" key="2">
    <source>
        <dbReference type="Proteomes" id="UP001164743"/>
    </source>
</evidence>
<protein>
    <submittedName>
        <fullName evidence="1">Uncharacterized protein</fullName>
    </submittedName>
</protein>
<gene>
    <name evidence="1" type="ORF">PtA15_1A781</name>
</gene>
<proteinExistence type="predicted"/>
<organism evidence="1 2">
    <name type="scientific">Puccinia triticina</name>
    <dbReference type="NCBI Taxonomy" id="208348"/>
    <lineage>
        <taxon>Eukaryota</taxon>
        <taxon>Fungi</taxon>
        <taxon>Dikarya</taxon>
        <taxon>Basidiomycota</taxon>
        <taxon>Pucciniomycotina</taxon>
        <taxon>Pucciniomycetes</taxon>
        <taxon>Pucciniales</taxon>
        <taxon>Pucciniaceae</taxon>
        <taxon>Puccinia</taxon>
    </lineage>
</organism>
<sequence>MLQKAKITLATGDSFIDGEDRLRFVGKFIPVGEAHQFVRHPSGDTPRASKSYAASSGTWTRGKTIFQVNLMTADNSDTPLRNSNLEQHHTEWRRVQVSGVGTVVKIKSKPSWPDTSVILADITVEHTGEVTQVTVSSEDLLDNDSDGTSSLLNVDF</sequence>
<accession>A0ABY7CC47</accession>
<dbReference type="EMBL" id="CP110421">
    <property type="protein sequence ID" value="WAQ81440.1"/>
    <property type="molecule type" value="Genomic_DNA"/>
</dbReference>
<dbReference type="RefSeq" id="XP_053016995.1">
    <property type="nucleotide sequence ID" value="XM_053165844.1"/>
</dbReference>
<dbReference type="GeneID" id="77806739"/>
<dbReference type="Proteomes" id="UP001164743">
    <property type="component" value="Chromosome 1A"/>
</dbReference>
<reference evidence="1" key="1">
    <citation type="submission" date="2022-10" db="EMBL/GenBank/DDBJ databases">
        <title>Puccinia triticina Genome sequencing and assembly.</title>
        <authorList>
            <person name="Li C."/>
        </authorList>
    </citation>
    <scope>NUCLEOTIDE SEQUENCE</scope>
    <source>
        <strain evidence="1">Pt15</strain>
    </source>
</reference>
<name>A0ABY7CC47_9BASI</name>